<dbReference type="Pfam" id="PF03372">
    <property type="entry name" value="Exo_endo_phos"/>
    <property type="match status" value="1"/>
</dbReference>
<evidence type="ECO:0000259" key="1">
    <source>
        <dbReference type="Pfam" id="PF00078"/>
    </source>
</evidence>
<dbReference type="GO" id="GO:0003824">
    <property type="term" value="F:catalytic activity"/>
    <property type="evidence" value="ECO:0007669"/>
    <property type="project" value="InterPro"/>
</dbReference>
<comment type="caution">
    <text evidence="3">The sequence shown here is derived from an EMBL/GenBank/DDBJ whole genome shotgun (WGS) entry which is preliminary data.</text>
</comment>
<feature type="domain" description="Endonuclease/exonuclease/phosphatase" evidence="2">
    <location>
        <begin position="2"/>
        <end position="207"/>
    </location>
</feature>
<dbReference type="Pfam" id="PF00078">
    <property type="entry name" value="RVT_1"/>
    <property type="match status" value="1"/>
</dbReference>
<dbReference type="InterPro" id="IPR005135">
    <property type="entry name" value="Endo/exonuclease/phosphatase"/>
</dbReference>
<feature type="domain" description="Reverse transcriptase" evidence="1">
    <location>
        <begin position="332"/>
        <end position="419"/>
    </location>
</feature>
<dbReference type="EMBL" id="JAUUTY010000002">
    <property type="protein sequence ID" value="KAK1684683.1"/>
    <property type="molecule type" value="Genomic_DNA"/>
</dbReference>
<dbReference type="InterPro" id="IPR036691">
    <property type="entry name" value="Endo/exonu/phosph_ase_sf"/>
</dbReference>
<organism evidence="3 4">
    <name type="scientific">Lolium multiflorum</name>
    <name type="common">Italian ryegrass</name>
    <name type="synonym">Lolium perenne subsp. multiflorum</name>
    <dbReference type="NCBI Taxonomy" id="4521"/>
    <lineage>
        <taxon>Eukaryota</taxon>
        <taxon>Viridiplantae</taxon>
        <taxon>Streptophyta</taxon>
        <taxon>Embryophyta</taxon>
        <taxon>Tracheophyta</taxon>
        <taxon>Spermatophyta</taxon>
        <taxon>Magnoliopsida</taxon>
        <taxon>Liliopsida</taxon>
        <taxon>Poales</taxon>
        <taxon>Poaceae</taxon>
        <taxon>BOP clade</taxon>
        <taxon>Pooideae</taxon>
        <taxon>Poodae</taxon>
        <taxon>Poeae</taxon>
        <taxon>Poeae Chloroplast Group 2 (Poeae type)</taxon>
        <taxon>Loliodinae</taxon>
        <taxon>Loliinae</taxon>
        <taxon>Lolium</taxon>
    </lineage>
</organism>
<reference evidence="3" key="1">
    <citation type="submission" date="2023-07" db="EMBL/GenBank/DDBJ databases">
        <title>A chromosome-level genome assembly of Lolium multiflorum.</title>
        <authorList>
            <person name="Chen Y."/>
            <person name="Copetti D."/>
            <person name="Kolliker R."/>
            <person name="Studer B."/>
        </authorList>
    </citation>
    <scope>NUCLEOTIDE SEQUENCE</scope>
    <source>
        <strain evidence="3">02402/16</strain>
        <tissue evidence="3">Leaf</tissue>
    </source>
</reference>
<evidence type="ECO:0008006" key="5">
    <source>
        <dbReference type="Google" id="ProtNLM"/>
    </source>
</evidence>
<dbReference type="Gene3D" id="3.60.10.10">
    <property type="entry name" value="Endonuclease/exonuclease/phosphatase"/>
    <property type="match status" value="1"/>
</dbReference>
<name>A0AAD8TN61_LOLMU</name>
<sequence>MLKEYLHLHRIDIVCLQETIKQDFSDQELRSLEVGEKFFWWWLPAKGQSGGMLLGFRDSVFEVGRVTLRRYFISTSILSRADRFKMEVVGVYGPADHAFSPHFLQEISDKVSSSEFPILMGGNFNLLRDATDKNNNSINWARMDEFSENIANWGLHEIPRTGARYTWTNKRLNPTRCVLDRVLIAPELEAHFPMCSLAAETSLGSDHTPLILDSRDEVETLTEFWNSLSTRVRGRYILDWWSFMSGGLRQRLKGWSANKKSEVRASKQILLDQIKGLDEKADTVGLDRDEWAFRYHLEEQILLIFRAEEEYWCQRGSGGRTNHPIQTNFHINVVFKFVSKAVATKLDPIANRVISPNQSAFIKGRFILDRVLALHELVHEVKAKKDACVLLKIDFEKAYDRVNLDILTEVLRCKGFDSGVVHRLSQLVAGGRWQSRSMGRLNLSFLTKGECGRVIRYLHSSLTLWRRLSPSS</sequence>
<dbReference type="PANTHER" id="PTHR33710:SF71">
    <property type="entry name" value="ENDONUCLEASE_EXONUCLEASE_PHOSPHATASE DOMAIN-CONTAINING PROTEIN"/>
    <property type="match status" value="1"/>
</dbReference>
<proteinExistence type="predicted"/>
<gene>
    <name evidence="3" type="ORF">QYE76_045531</name>
</gene>
<accession>A0AAD8TN61</accession>
<dbReference type="AlphaFoldDB" id="A0AAD8TN61"/>
<dbReference type="SUPFAM" id="SSF56219">
    <property type="entry name" value="DNase I-like"/>
    <property type="match status" value="1"/>
</dbReference>
<evidence type="ECO:0000313" key="3">
    <source>
        <dbReference type="EMBL" id="KAK1684683.1"/>
    </source>
</evidence>
<evidence type="ECO:0000313" key="4">
    <source>
        <dbReference type="Proteomes" id="UP001231189"/>
    </source>
</evidence>
<dbReference type="InterPro" id="IPR000477">
    <property type="entry name" value="RT_dom"/>
</dbReference>
<dbReference type="Proteomes" id="UP001231189">
    <property type="component" value="Unassembled WGS sequence"/>
</dbReference>
<evidence type="ECO:0000259" key="2">
    <source>
        <dbReference type="Pfam" id="PF03372"/>
    </source>
</evidence>
<dbReference type="PANTHER" id="PTHR33710">
    <property type="entry name" value="BNAC02G09200D PROTEIN"/>
    <property type="match status" value="1"/>
</dbReference>
<protein>
    <recommendedName>
        <fullName evidence="5">Reverse transcriptase domain-containing protein</fullName>
    </recommendedName>
</protein>
<keyword evidence="4" id="KW-1185">Reference proteome</keyword>